<feature type="transmembrane region" description="Helical" evidence="6">
    <location>
        <begin position="6"/>
        <end position="31"/>
    </location>
</feature>
<evidence type="ECO:0000256" key="3">
    <source>
        <dbReference type="ARBA" id="ARBA00022692"/>
    </source>
</evidence>
<dbReference type="PANTHER" id="PTHR30086:SF20">
    <property type="entry name" value="ARGININE EXPORTER PROTEIN ARGO-RELATED"/>
    <property type="match status" value="1"/>
</dbReference>
<evidence type="ECO:0000256" key="1">
    <source>
        <dbReference type="ARBA" id="ARBA00004651"/>
    </source>
</evidence>
<keyword evidence="5 6" id="KW-0472">Membrane</keyword>
<dbReference type="EMBL" id="AP023354">
    <property type="protein sequence ID" value="BCJ32067.1"/>
    <property type="molecule type" value="Genomic_DNA"/>
</dbReference>
<dbReference type="AlphaFoldDB" id="A0A810L9Z6"/>
<comment type="subcellular location">
    <subcellularLocation>
        <location evidence="1">Cell membrane</location>
        <topology evidence="1">Multi-pass membrane protein</topology>
    </subcellularLocation>
</comment>
<dbReference type="Pfam" id="PF01810">
    <property type="entry name" value="LysE"/>
    <property type="match status" value="1"/>
</dbReference>
<name>A0A810L9Z6_9ACTN</name>
<dbReference type="InterPro" id="IPR001123">
    <property type="entry name" value="LeuE-type"/>
</dbReference>
<proteinExistence type="predicted"/>
<keyword evidence="2" id="KW-1003">Cell membrane</keyword>
<dbReference type="PIRSF" id="PIRSF006324">
    <property type="entry name" value="LeuE"/>
    <property type="match status" value="1"/>
</dbReference>
<dbReference type="Proteomes" id="UP000680750">
    <property type="component" value="Chromosome"/>
</dbReference>
<sequence>MIRGVTVVAAVASFAVVAGLLTITPGLDTALVLRSAVARGRRYAAATALGISTGALVWGAGAAAGVSALITASHLAYLVLRIAGAIYLAQLGIRMIWSSFRRRGAVVAPATPVPDSARLAWLKGLTTNLLNPKIGAFYVAVLPQFLPPHVSHLAMGVLLAVVHDAEGLLWFAALIAAASAFRRVLDRPAVHRWTDRITGTVLVGFAAKLATSPR</sequence>
<protein>
    <submittedName>
        <fullName evidence="7">Threonine transporter RhtB</fullName>
    </submittedName>
</protein>
<keyword evidence="3 6" id="KW-0812">Transmembrane</keyword>
<organism evidence="7 8">
    <name type="scientific">Actinocatenispora sera</name>
    <dbReference type="NCBI Taxonomy" id="390989"/>
    <lineage>
        <taxon>Bacteria</taxon>
        <taxon>Bacillati</taxon>
        <taxon>Actinomycetota</taxon>
        <taxon>Actinomycetes</taxon>
        <taxon>Micromonosporales</taxon>
        <taxon>Micromonosporaceae</taxon>
        <taxon>Actinocatenispora</taxon>
    </lineage>
</organism>
<reference evidence="7" key="1">
    <citation type="submission" date="2020-08" db="EMBL/GenBank/DDBJ databases">
        <title>Whole genome shotgun sequence of Actinocatenispora sera NBRC 101916.</title>
        <authorList>
            <person name="Komaki H."/>
            <person name="Tamura T."/>
        </authorList>
    </citation>
    <scope>NUCLEOTIDE SEQUENCE</scope>
    <source>
        <strain evidence="7">NBRC 101916</strain>
    </source>
</reference>
<evidence type="ECO:0000313" key="8">
    <source>
        <dbReference type="Proteomes" id="UP000680750"/>
    </source>
</evidence>
<dbReference type="KEGG" id="aser:Asera_61750"/>
<dbReference type="PANTHER" id="PTHR30086">
    <property type="entry name" value="ARGININE EXPORTER PROTEIN ARGO"/>
    <property type="match status" value="1"/>
</dbReference>
<evidence type="ECO:0000256" key="2">
    <source>
        <dbReference type="ARBA" id="ARBA00022475"/>
    </source>
</evidence>
<dbReference type="GO" id="GO:0005886">
    <property type="term" value="C:plasma membrane"/>
    <property type="evidence" value="ECO:0007669"/>
    <property type="project" value="UniProtKB-SubCell"/>
</dbReference>
<accession>A0A810L9Z6</accession>
<evidence type="ECO:0000256" key="6">
    <source>
        <dbReference type="SAM" id="Phobius"/>
    </source>
</evidence>
<evidence type="ECO:0000313" key="7">
    <source>
        <dbReference type="EMBL" id="BCJ32067.1"/>
    </source>
</evidence>
<keyword evidence="8" id="KW-1185">Reference proteome</keyword>
<feature type="transmembrane region" description="Helical" evidence="6">
    <location>
        <begin position="75"/>
        <end position="93"/>
    </location>
</feature>
<feature type="transmembrane region" description="Helical" evidence="6">
    <location>
        <begin position="43"/>
        <end position="69"/>
    </location>
</feature>
<keyword evidence="4 6" id="KW-1133">Transmembrane helix</keyword>
<evidence type="ECO:0000256" key="5">
    <source>
        <dbReference type="ARBA" id="ARBA00023136"/>
    </source>
</evidence>
<evidence type="ECO:0000256" key="4">
    <source>
        <dbReference type="ARBA" id="ARBA00022989"/>
    </source>
</evidence>
<gene>
    <name evidence="7" type="ORF">Asera_61750</name>
</gene>
<dbReference type="GO" id="GO:0015171">
    <property type="term" value="F:amino acid transmembrane transporter activity"/>
    <property type="evidence" value="ECO:0007669"/>
    <property type="project" value="TreeGrafter"/>
</dbReference>